<keyword evidence="3" id="KW-1185">Reference proteome</keyword>
<accession>A0ABQ6JFE2</accession>
<feature type="region of interest" description="Disordered" evidence="1">
    <location>
        <begin position="1"/>
        <end position="84"/>
    </location>
</feature>
<dbReference type="EMBL" id="BSUZ01000001">
    <property type="protein sequence ID" value="GMA86895.1"/>
    <property type="molecule type" value="Genomic_DNA"/>
</dbReference>
<reference evidence="3" key="1">
    <citation type="journal article" date="2019" name="Int. J. Syst. Evol. Microbiol.">
        <title>The Global Catalogue of Microorganisms (GCM) 10K type strain sequencing project: providing services to taxonomists for standard genome sequencing and annotation.</title>
        <authorList>
            <consortium name="The Broad Institute Genomics Platform"/>
            <consortium name="The Broad Institute Genome Sequencing Center for Infectious Disease"/>
            <person name="Wu L."/>
            <person name="Ma J."/>
        </authorList>
    </citation>
    <scope>NUCLEOTIDE SEQUENCE [LARGE SCALE GENOMIC DNA]</scope>
    <source>
        <strain evidence="3">NBRC 108730</strain>
    </source>
</reference>
<dbReference type="Proteomes" id="UP001157017">
    <property type="component" value="Unassembled WGS sequence"/>
</dbReference>
<name>A0ABQ6JFE2_9ACTN</name>
<feature type="compositionally biased region" description="Low complexity" evidence="1">
    <location>
        <begin position="7"/>
        <end position="21"/>
    </location>
</feature>
<feature type="compositionally biased region" description="Basic and acidic residues" evidence="1">
    <location>
        <begin position="108"/>
        <end position="117"/>
    </location>
</feature>
<organism evidence="2 3">
    <name type="scientific">Angustibacter aerolatus</name>
    <dbReference type="NCBI Taxonomy" id="1162965"/>
    <lineage>
        <taxon>Bacteria</taxon>
        <taxon>Bacillati</taxon>
        <taxon>Actinomycetota</taxon>
        <taxon>Actinomycetes</taxon>
        <taxon>Kineosporiales</taxon>
        <taxon>Kineosporiaceae</taxon>
    </lineage>
</organism>
<evidence type="ECO:0000313" key="2">
    <source>
        <dbReference type="EMBL" id="GMA86895.1"/>
    </source>
</evidence>
<evidence type="ECO:0000313" key="3">
    <source>
        <dbReference type="Proteomes" id="UP001157017"/>
    </source>
</evidence>
<feature type="region of interest" description="Disordered" evidence="1">
    <location>
        <begin position="106"/>
        <end position="128"/>
    </location>
</feature>
<feature type="compositionally biased region" description="Basic and acidic residues" evidence="1">
    <location>
        <begin position="59"/>
        <end position="79"/>
    </location>
</feature>
<comment type="caution">
    <text evidence="2">The sequence shown here is derived from an EMBL/GenBank/DDBJ whole genome shotgun (WGS) entry which is preliminary data.</text>
</comment>
<evidence type="ECO:0000256" key="1">
    <source>
        <dbReference type="SAM" id="MobiDB-lite"/>
    </source>
</evidence>
<gene>
    <name evidence="2" type="ORF">GCM10025868_21450</name>
</gene>
<feature type="compositionally biased region" description="Basic and acidic residues" evidence="1">
    <location>
        <begin position="22"/>
        <end position="45"/>
    </location>
</feature>
<protein>
    <submittedName>
        <fullName evidence="2">Uncharacterized protein</fullName>
    </submittedName>
</protein>
<sequence length="171" mass="18932">MTADGGASHPSSSSIAVPSPARTDRSDASRLHQHDRRGQQGDAGHHPRRQQQPCAGAVDDQHRQQGGDEHQGRRPDQRQQIRPPVGLLTLQQQSPAADLAVLVIQPDPRQREREHQPGRQHRLQRPAQDAAFAVPHRAIVAERPRPPVVRTRPVAWTGACSDQVRDRLRAG</sequence>
<proteinExistence type="predicted"/>